<evidence type="ECO:0000313" key="2">
    <source>
        <dbReference type="Proteomes" id="UP000032142"/>
    </source>
</evidence>
<comment type="caution">
    <text evidence="1">The sequence shown here is derived from an EMBL/GenBank/DDBJ whole genome shotgun (WGS) entry which is preliminary data.</text>
</comment>
<keyword evidence="2" id="KW-1185">Reference proteome</keyword>
<dbReference type="Proteomes" id="UP000032142">
    <property type="component" value="Unassembled WGS sequence"/>
</dbReference>
<dbReference type="AlphaFoldDB" id="A0A0B0N9M6"/>
<accession>A0A0B0N9M6</accession>
<dbReference type="EMBL" id="JRRC01500857">
    <property type="protein sequence ID" value="KHG08559.1"/>
    <property type="molecule type" value="Genomic_DNA"/>
</dbReference>
<dbReference type="GO" id="GO:0016853">
    <property type="term" value="F:isomerase activity"/>
    <property type="evidence" value="ECO:0007669"/>
    <property type="project" value="UniProtKB-KW"/>
</dbReference>
<evidence type="ECO:0000313" key="1">
    <source>
        <dbReference type="EMBL" id="KHG08559.1"/>
    </source>
</evidence>
<name>A0A0B0N9M6_GOSAR</name>
<gene>
    <name evidence="1" type="ORF">F383_35743</name>
</gene>
<proteinExistence type="predicted"/>
<organism evidence="1 2">
    <name type="scientific">Gossypium arboreum</name>
    <name type="common">Tree cotton</name>
    <name type="synonym">Gossypium nanking</name>
    <dbReference type="NCBI Taxonomy" id="29729"/>
    <lineage>
        <taxon>Eukaryota</taxon>
        <taxon>Viridiplantae</taxon>
        <taxon>Streptophyta</taxon>
        <taxon>Embryophyta</taxon>
        <taxon>Tracheophyta</taxon>
        <taxon>Spermatophyta</taxon>
        <taxon>Magnoliopsida</taxon>
        <taxon>eudicotyledons</taxon>
        <taxon>Gunneridae</taxon>
        <taxon>Pentapetalae</taxon>
        <taxon>rosids</taxon>
        <taxon>malvids</taxon>
        <taxon>Malvales</taxon>
        <taxon>Malvaceae</taxon>
        <taxon>Malvoideae</taxon>
        <taxon>Gossypium</taxon>
    </lineage>
</organism>
<sequence>MEFGPRLGKEQAFGLNRINCPYFVSSITKPAQGSKDVGGSIILSTRHLGIVSLNILMNDTCAKRMNHG</sequence>
<protein>
    <submittedName>
        <fullName evidence="1">Isopentenyl-diphosphate delta-isomerase</fullName>
    </submittedName>
</protein>
<reference evidence="2" key="1">
    <citation type="submission" date="2014-09" db="EMBL/GenBank/DDBJ databases">
        <authorList>
            <person name="Mudge J."/>
            <person name="Ramaraj T."/>
            <person name="Lindquist I.E."/>
            <person name="Bharti A.K."/>
            <person name="Sundararajan A."/>
            <person name="Cameron C.T."/>
            <person name="Woodward J.E."/>
            <person name="May G.D."/>
            <person name="Brubaker C."/>
            <person name="Broadhvest J."/>
            <person name="Wilkins T.A."/>
        </authorList>
    </citation>
    <scope>NUCLEOTIDE SEQUENCE</scope>
    <source>
        <strain evidence="2">cv. AKA8401</strain>
    </source>
</reference>
<keyword evidence="1" id="KW-0413">Isomerase</keyword>